<proteinExistence type="predicted"/>
<evidence type="ECO:0000313" key="4">
    <source>
        <dbReference type="Proteomes" id="UP000186817"/>
    </source>
</evidence>
<keyword evidence="2" id="KW-0812">Transmembrane</keyword>
<dbReference type="OrthoDB" id="440413at2759"/>
<feature type="compositionally biased region" description="Low complexity" evidence="1">
    <location>
        <begin position="330"/>
        <end position="341"/>
    </location>
</feature>
<keyword evidence="4" id="KW-1185">Reference proteome</keyword>
<evidence type="ECO:0000313" key="3">
    <source>
        <dbReference type="EMBL" id="OLQ00024.1"/>
    </source>
</evidence>
<feature type="transmembrane region" description="Helical" evidence="2">
    <location>
        <begin position="207"/>
        <end position="231"/>
    </location>
</feature>
<feature type="region of interest" description="Disordered" evidence="1">
    <location>
        <begin position="56"/>
        <end position="77"/>
    </location>
</feature>
<sequence length="375" mass="40150">MLPYSHQCDILYKTEVVSLVPCVISILVVAAFMAQFFLHFNIANFVEPVIFGTTEDPKKMPPSPLHTSLGPTEHEKHFPSMATLPARRPGGGLGVQRTASAPNLGPSPVTGTPVVVARAPGGKVVVLLVVAVVVELWVEATRLLPTGQLAGLTKKAEDTGIASLMGNLEKWKNSSKSSMMVAEITEAVEACSRLLAASCYSRRWEPLVIIITITLTVTSIIFITISIPITITSHPPRRPCPRPSIIIIIIIIIIISITIIAIIASIMMIVILFLHATRLLPTGQLAGYASSSTATAAPAQVQVSPGVAHELVRRANPFGMPVSVSQPRSPEAAPAKAAPEASTLRLPNGSASRNASDTPRSRRSRSQISPRYHWD</sequence>
<feature type="region of interest" description="Disordered" evidence="1">
    <location>
        <begin position="322"/>
        <end position="375"/>
    </location>
</feature>
<name>A0A1Q9DXW3_SYMMI</name>
<accession>A0A1Q9DXW3</accession>
<evidence type="ECO:0000256" key="2">
    <source>
        <dbReference type="SAM" id="Phobius"/>
    </source>
</evidence>
<feature type="compositionally biased region" description="Polar residues" evidence="1">
    <location>
        <begin position="349"/>
        <end position="358"/>
    </location>
</feature>
<comment type="caution">
    <text evidence="3">The sequence shown here is derived from an EMBL/GenBank/DDBJ whole genome shotgun (WGS) entry which is preliminary data.</text>
</comment>
<dbReference type="AlphaFoldDB" id="A0A1Q9DXW3"/>
<feature type="transmembrane region" description="Helical" evidence="2">
    <location>
        <begin position="243"/>
        <end position="274"/>
    </location>
</feature>
<evidence type="ECO:0000256" key="1">
    <source>
        <dbReference type="SAM" id="MobiDB-lite"/>
    </source>
</evidence>
<gene>
    <name evidence="3" type="ORF">AK812_SmicGene17346</name>
</gene>
<keyword evidence="2" id="KW-0472">Membrane</keyword>
<reference evidence="3 4" key="1">
    <citation type="submission" date="2016-02" db="EMBL/GenBank/DDBJ databases">
        <title>Genome analysis of coral dinoflagellate symbionts highlights evolutionary adaptations to a symbiotic lifestyle.</title>
        <authorList>
            <person name="Aranda M."/>
            <person name="Li Y."/>
            <person name="Liew Y.J."/>
            <person name="Baumgarten S."/>
            <person name="Simakov O."/>
            <person name="Wilson M."/>
            <person name="Piel J."/>
            <person name="Ashoor H."/>
            <person name="Bougouffa S."/>
            <person name="Bajic V.B."/>
            <person name="Ryu T."/>
            <person name="Ravasi T."/>
            <person name="Bayer T."/>
            <person name="Micklem G."/>
            <person name="Kim H."/>
            <person name="Bhak J."/>
            <person name="Lajeunesse T.C."/>
            <person name="Voolstra C.R."/>
        </authorList>
    </citation>
    <scope>NUCLEOTIDE SEQUENCE [LARGE SCALE GENOMIC DNA]</scope>
    <source>
        <strain evidence="3 4">CCMP2467</strain>
    </source>
</reference>
<dbReference type="Proteomes" id="UP000186817">
    <property type="component" value="Unassembled WGS sequence"/>
</dbReference>
<protein>
    <submittedName>
        <fullName evidence="3">Uncharacterized protein</fullName>
    </submittedName>
</protein>
<feature type="transmembrane region" description="Helical" evidence="2">
    <location>
        <begin position="16"/>
        <end position="38"/>
    </location>
</feature>
<keyword evidence="2" id="KW-1133">Transmembrane helix</keyword>
<dbReference type="EMBL" id="LSRX01000342">
    <property type="protein sequence ID" value="OLQ00024.1"/>
    <property type="molecule type" value="Genomic_DNA"/>
</dbReference>
<organism evidence="3 4">
    <name type="scientific">Symbiodinium microadriaticum</name>
    <name type="common">Dinoflagellate</name>
    <name type="synonym">Zooxanthella microadriatica</name>
    <dbReference type="NCBI Taxonomy" id="2951"/>
    <lineage>
        <taxon>Eukaryota</taxon>
        <taxon>Sar</taxon>
        <taxon>Alveolata</taxon>
        <taxon>Dinophyceae</taxon>
        <taxon>Suessiales</taxon>
        <taxon>Symbiodiniaceae</taxon>
        <taxon>Symbiodinium</taxon>
    </lineage>
</organism>